<proteinExistence type="predicted"/>
<evidence type="ECO:0000256" key="1">
    <source>
        <dbReference type="SAM" id="Phobius"/>
    </source>
</evidence>
<feature type="transmembrane region" description="Helical" evidence="1">
    <location>
        <begin position="12"/>
        <end position="40"/>
    </location>
</feature>
<reference evidence="2" key="1">
    <citation type="journal article" date="2014" name="PLoS ONE">
        <title>Transcriptome-Based Identification of ABC Transporters in the Western Tarnished Plant Bug Lygus hesperus.</title>
        <authorList>
            <person name="Hull J.J."/>
            <person name="Chaney K."/>
            <person name="Geib S.M."/>
            <person name="Fabrick J.A."/>
            <person name="Brent C.S."/>
            <person name="Walsh D."/>
            <person name="Lavine L.C."/>
        </authorList>
    </citation>
    <scope>NUCLEOTIDE SEQUENCE</scope>
</reference>
<organism evidence="2">
    <name type="scientific">Lygus hesperus</name>
    <name type="common">Western plant bug</name>
    <dbReference type="NCBI Taxonomy" id="30085"/>
    <lineage>
        <taxon>Eukaryota</taxon>
        <taxon>Metazoa</taxon>
        <taxon>Ecdysozoa</taxon>
        <taxon>Arthropoda</taxon>
        <taxon>Hexapoda</taxon>
        <taxon>Insecta</taxon>
        <taxon>Pterygota</taxon>
        <taxon>Neoptera</taxon>
        <taxon>Paraneoptera</taxon>
        <taxon>Hemiptera</taxon>
        <taxon>Heteroptera</taxon>
        <taxon>Panheteroptera</taxon>
        <taxon>Cimicomorpha</taxon>
        <taxon>Miridae</taxon>
        <taxon>Mirini</taxon>
        <taxon>Lygus</taxon>
    </lineage>
</organism>
<name>A0A0A9YJH3_LYGHE</name>
<protein>
    <submittedName>
        <fullName evidence="2">Dihydroxy-acid dehydratase</fullName>
    </submittedName>
</protein>
<feature type="non-terminal residue" evidence="2">
    <location>
        <position position="1"/>
    </location>
</feature>
<evidence type="ECO:0000313" key="2">
    <source>
        <dbReference type="EMBL" id="JAG31248.1"/>
    </source>
</evidence>
<keyword evidence="1" id="KW-1133">Transmembrane helix</keyword>
<dbReference type="EMBL" id="GBHO01012356">
    <property type="protein sequence ID" value="JAG31248.1"/>
    <property type="molecule type" value="Transcribed_RNA"/>
</dbReference>
<dbReference type="AlphaFoldDB" id="A0A0A9YJH3"/>
<gene>
    <name evidence="2" type="primary">ilvD_3</name>
    <name evidence="2" type="ORF">CM83_5197</name>
</gene>
<sequence length="337" mass="38162">RSVSPSCHILSYPILLLSVIMSIMAINMVSAALVLAWVALLDGSILDQGNENCPFPTPKKRTEINLELLEEDQIKSLQINTSRHNYSEPKDHGTTNKSMVEMNNTNQSKVKVIECGASGIVDCELDKPIFLYNISRATRALKYSDSRGNRTEYYKSQLYSIANYLFRPSNCDVYRPKRLNVTLINETNYINSGKMEVGQIRTNFLVSLMDSISRRASNESNNVSSKTIFNDMVDGIINASHSHIETNIVKSWLESKIDSIPVFDAHNTVNRGLIRFINGRIEMIKLIVREMRFSFPEAVTFKAYITQLVHPVTKYGVVPAPEGTYYSDDDEPIINQY</sequence>
<keyword evidence="1" id="KW-0812">Transmembrane</keyword>
<accession>A0A0A9YJH3</accession>
<reference evidence="2" key="2">
    <citation type="submission" date="2014-07" db="EMBL/GenBank/DDBJ databases">
        <authorList>
            <person name="Hull J."/>
        </authorList>
    </citation>
    <scope>NUCLEOTIDE SEQUENCE</scope>
</reference>
<keyword evidence="1" id="KW-0472">Membrane</keyword>